<gene>
    <name evidence="1" type="ORF">T4C_7474</name>
</gene>
<sequence length="53" mass="6219">LSPSTYESCNVHELRIKVEKPLYKINKTEMFKHDKIRDGNVWLVFVNGGQLGW</sequence>
<accession>A0A0V1KAW4</accession>
<feature type="non-terminal residue" evidence="1">
    <location>
        <position position="1"/>
    </location>
</feature>
<dbReference type="AlphaFoldDB" id="A0A0V1KAW4"/>
<dbReference type="Proteomes" id="UP000054826">
    <property type="component" value="Unassembled WGS sequence"/>
</dbReference>
<feature type="non-terminal residue" evidence="1">
    <location>
        <position position="53"/>
    </location>
</feature>
<proteinExistence type="predicted"/>
<dbReference type="EMBL" id="JYDV01000006">
    <property type="protein sequence ID" value="KRZ44401.1"/>
    <property type="molecule type" value="Genomic_DNA"/>
</dbReference>
<evidence type="ECO:0000313" key="2">
    <source>
        <dbReference type="Proteomes" id="UP000054826"/>
    </source>
</evidence>
<reference evidence="1 2" key="1">
    <citation type="submission" date="2015-01" db="EMBL/GenBank/DDBJ databases">
        <title>Evolution of Trichinella species and genotypes.</title>
        <authorList>
            <person name="Korhonen P.K."/>
            <person name="Edoardo P."/>
            <person name="Giuseppe L.R."/>
            <person name="Gasser R.B."/>
        </authorList>
    </citation>
    <scope>NUCLEOTIDE SEQUENCE [LARGE SCALE GENOMIC DNA]</scope>
    <source>
        <strain evidence="1">ISS176</strain>
    </source>
</reference>
<organism evidence="1 2">
    <name type="scientific">Trichinella pseudospiralis</name>
    <name type="common">Parasitic roundworm</name>
    <dbReference type="NCBI Taxonomy" id="6337"/>
    <lineage>
        <taxon>Eukaryota</taxon>
        <taxon>Metazoa</taxon>
        <taxon>Ecdysozoa</taxon>
        <taxon>Nematoda</taxon>
        <taxon>Enoplea</taxon>
        <taxon>Dorylaimia</taxon>
        <taxon>Trichinellida</taxon>
        <taxon>Trichinellidae</taxon>
        <taxon>Trichinella</taxon>
    </lineage>
</organism>
<protein>
    <submittedName>
        <fullName evidence="1">Uncharacterized protein</fullName>
    </submittedName>
</protein>
<name>A0A0V1KAW4_TRIPS</name>
<comment type="caution">
    <text evidence="1">The sequence shown here is derived from an EMBL/GenBank/DDBJ whole genome shotgun (WGS) entry which is preliminary data.</text>
</comment>
<evidence type="ECO:0000313" key="1">
    <source>
        <dbReference type="EMBL" id="KRZ44401.1"/>
    </source>
</evidence>